<dbReference type="Pfam" id="PF10036">
    <property type="entry name" value="RLL"/>
    <property type="match status" value="1"/>
</dbReference>
<dbReference type="EnsemblMetazoa" id="AALFPA23_015425.R22425">
    <property type="protein sequence ID" value="AALFPA23_015425.P22425"/>
    <property type="gene ID" value="AALFPA23_015425"/>
</dbReference>
<dbReference type="InterPro" id="IPR019265">
    <property type="entry name" value="RTRAF"/>
</dbReference>
<evidence type="ECO:0008006" key="4">
    <source>
        <dbReference type="Google" id="ProtNLM"/>
    </source>
</evidence>
<reference evidence="1" key="1">
    <citation type="journal article" date="2014" name="PLoS Negl. Trop. Dis.">
        <title>Identification and characterization of seminal fluid proteins in the Asian tiger mosquito, Aedes albopictus.</title>
        <authorList>
            <person name="Boes K.E."/>
            <person name="Ribeiro J.M."/>
            <person name="Wong A."/>
            <person name="Harrington L.C."/>
            <person name="Wolfner M.F."/>
            <person name="Sirot L.K."/>
        </authorList>
    </citation>
    <scope>NUCLEOTIDE SEQUENCE</scope>
    <source>
        <tissue evidence="1">Reproductive organs</tissue>
    </source>
</reference>
<dbReference type="RefSeq" id="XP_062715461.1">
    <property type="nucleotide sequence ID" value="XM_062859477.1"/>
</dbReference>
<evidence type="ECO:0000313" key="1">
    <source>
        <dbReference type="EMBL" id="JAC09975.1"/>
    </source>
</evidence>
<proteinExistence type="evidence at transcript level"/>
<evidence type="ECO:0000313" key="2">
    <source>
        <dbReference type="EnsemblMetazoa" id="AALFPA23_015425.P22425"/>
    </source>
</evidence>
<reference evidence="2" key="3">
    <citation type="submission" date="2025-05" db="UniProtKB">
        <authorList>
            <consortium name="EnsemblMetazoa"/>
        </authorList>
    </citation>
    <scope>IDENTIFICATION</scope>
    <source>
        <strain evidence="2">Foshan</strain>
    </source>
</reference>
<reference evidence="3" key="2">
    <citation type="journal article" date="2015" name="Proc. Natl. Acad. Sci. U.S.A.">
        <title>Genome sequence of the Asian Tiger mosquito, Aedes albopictus, reveals insights into its biology, genetics, and evolution.</title>
        <authorList>
            <person name="Chen X.G."/>
            <person name="Jiang X."/>
            <person name="Gu J."/>
            <person name="Xu M."/>
            <person name="Wu Y."/>
            <person name="Deng Y."/>
            <person name="Zhang C."/>
            <person name="Bonizzoni M."/>
            <person name="Dermauw W."/>
            <person name="Vontas J."/>
            <person name="Armbruster P."/>
            <person name="Huang X."/>
            <person name="Yang Y."/>
            <person name="Zhang H."/>
            <person name="He W."/>
            <person name="Peng H."/>
            <person name="Liu Y."/>
            <person name="Wu K."/>
            <person name="Chen J."/>
            <person name="Lirakis M."/>
            <person name="Topalis P."/>
            <person name="Van Leeuwen T."/>
            <person name="Hall A.B."/>
            <person name="Jiang X."/>
            <person name="Thorpe C."/>
            <person name="Mueller R.L."/>
            <person name="Sun C."/>
            <person name="Waterhouse R.M."/>
            <person name="Yan G."/>
            <person name="Tu Z.J."/>
            <person name="Fang X."/>
            <person name="James A.A."/>
        </authorList>
    </citation>
    <scope>NUCLEOTIDE SEQUENCE [LARGE SCALE GENOMIC DNA]</scope>
    <source>
        <strain evidence="3">Foshan</strain>
    </source>
</reference>
<protein>
    <recommendedName>
        <fullName evidence="4">Cle7</fullName>
    </recommendedName>
</protein>
<dbReference type="Proteomes" id="UP000069940">
    <property type="component" value="Unassembled WGS sequence"/>
</dbReference>
<keyword evidence="3" id="KW-1185">Reference proteome</keyword>
<evidence type="ECO:0000313" key="3">
    <source>
        <dbReference type="Proteomes" id="UP000069940"/>
    </source>
</evidence>
<dbReference type="PANTHER" id="PTHR15924">
    <property type="entry name" value="CLE"/>
    <property type="match status" value="1"/>
</dbReference>
<dbReference type="VEuPathDB" id="VectorBase:AALC636_003784"/>
<dbReference type="GeneID" id="134291558"/>
<organism evidence="1">
    <name type="scientific">Aedes albopictus</name>
    <name type="common">Asian tiger mosquito</name>
    <name type="synonym">Stegomyia albopicta</name>
    <dbReference type="NCBI Taxonomy" id="7160"/>
    <lineage>
        <taxon>Eukaryota</taxon>
        <taxon>Metazoa</taxon>
        <taxon>Ecdysozoa</taxon>
        <taxon>Arthropoda</taxon>
        <taxon>Hexapoda</taxon>
        <taxon>Insecta</taxon>
        <taxon>Pterygota</taxon>
        <taxon>Neoptera</taxon>
        <taxon>Endopterygota</taxon>
        <taxon>Diptera</taxon>
        <taxon>Nematocera</taxon>
        <taxon>Culicoidea</taxon>
        <taxon>Culicidae</taxon>
        <taxon>Culicinae</taxon>
        <taxon>Aedini</taxon>
        <taxon>Aedes</taxon>
        <taxon>Stegomyia</taxon>
    </lineage>
</organism>
<dbReference type="VEuPathDB" id="VectorBase:AALF014037"/>
<name>A0A023EMC1_AEDAL</name>
<dbReference type="AlphaFoldDB" id="A0A023EMC1"/>
<accession>A0A023EMC1</accession>
<dbReference type="EMBL" id="GAPW01003623">
    <property type="protein sequence ID" value="JAC09975.1"/>
    <property type="molecule type" value="mRNA"/>
</dbReference>
<sequence length="250" mass="28659">MFERYLAALEYPAQGGINIDDPKEFRNIILWLEDQKIRHYTIEDRANLRKVNNAAEWDPAYEQFKRDLKFPTDLKSKSEELTWLFLYAIKLEYSDNADRYRGVTAARKLEDEKRATAAPEIKSTNPFDNLDFHSTEFEEGSRKLAEKLGIAYHPDHLVSLRAAGRVISTMFNKETLKEPIITGKPFPIDAGIGMGFNKEPDLERAARILRLLQIQSLRKLQTAINETIVSVQNITADPRTDTTLGKVGMK</sequence>